<protein>
    <submittedName>
        <fullName evidence="1">Uncharacterized protein</fullName>
    </submittedName>
</protein>
<dbReference type="AlphaFoldDB" id="A0A0V1MFU8"/>
<feature type="non-terminal residue" evidence="1">
    <location>
        <position position="1"/>
    </location>
</feature>
<dbReference type="EMBL" id="JYDO01000107">
    <property type="protein sequence ID" value="KRZ70792.1"/>
    <property type="molecule type" value="Genomic_DNA"/>
</dbReference>
<sequence>LVVLLRSVFIGKPVKTDGVFAASVWRIHLNWLILSDFFSDSDRIVLEYAENYAMHWK</sequence>
<evidence type="ECO:0000313" key="1">
    <source>
        <dbReference type="EMBL" id="KRZ70792.1"/>
    </source>
</evidence>
<name>A0A0V1MFU8_9BILA</name>
<feature type="non-terminal residue" evidence="1">
    <location>
        <position position="57"/>
    </location>
</feature>
<gene>
    <name evidence="1" type="ORF">T10_1862</name>
</gene>
<keyword evidence="2" id="KW-1185">Reference proteome</keyword>
<proteinExistence type="predicted"/>
<reference evidence="1 2" key="1">
    <citation type="submission" date="2015-01" db="EMBL/GenBank/DDBJ databases">
        <title>Evolution of Trichinella species and genotypes.</title>
        <authorList>
            <person name="Korhonen P.K."/>
            <person name="Edoardo P."/>
            <person name="Giuseppe L.R."/>
            <person name="Gasser R.B."/>
        </authorList>
    </citation>
    <scope>NUCLEOTIDE SEQUENCE [LARGE SCALE GENOMIC DNA]</scope>
    <source>
        <strain evidence="1">ISS1980</strain>
    </source>
</reference>
<dbReference type="Proteomes" id="UP000054843">
    <property type="component" value="Unassembled WGS sequence"/>
</dbReference>
<comment type="caution">
    <text evidence="1">The sequence shown here is derived from an EMBL/GenBank/DDBJ whole genome shotgun (WGS) entry which is preliminary data.</text>
</comment>
<organism evidence="1 2">
    <name type="scientific">Trichinella papuae</name>
    <dbReference type="NCBI Taxonomy" id="268474"/>
    <lineage>
        <taxon>Eukaryota</taxon>
        <taxon>Metazoa</taxon>
        <taxon>Ecdysozoa</taxon>
        <taxon>Nematoda</taxon>
        <taxon>Enoplea</taxon>
        <taxon>Dorylaimia</taxon>
        <taxon>Trichinellida</taxon>
        <taxon>Trichinellidae</taxon>
        <taxon>Trichinella</taxon>
    </lineage>
</organism>
<accession>A0A0V1MFU8</accession>
<evidence type="ECO:0000313" key="2">
    <source>
        <dbReference type="Proteomes" id="UP000054843"/>
    </source>
</evidence>